<comment type="caution">
    <text evidence="3">The sequence shown here is derived from an EMBL/GenBank/DDBJ whole genome shotgun (WGS) entry which is preliminary data.</text>
</comment>
<dbReference type="PANTHER" id="PTHR30137:SF19">
    <property type="entry name" value="LUCIFERASE-LIKE MONOOXYGENASE"/>
    <property type="match status" value="1"/>
</dbReference>
<dbReference type="PANTHER" id="PTHR30137">
    <property type="entry name" value="LUCIFERASE-LIKE MONOOXYGENASE"/>
    <property type="match status" value="1"/>
</dbReference>
<dbReference type="InterPro" id="IPR019949">
    <property type="entry name" value="CmoO-like"/>
</dbReference>
<name>A0ABV3PJC8_9HYPH</name>
<dbReference type="InterPro" id="IPR011251">
    <property type="entry name" value="Luciferase-like_dom"/>
</dbReference>
<dbReference type="SUPFAM" id="SSF51679">
    <property type="entry name" value="Bacterial luciferase-like"/>
    <property type="match status" value="1"/>
</dbReference>
<gene>
    <name evidence="3" type="ORF">ABXS05_07800</name>
</gene>
<reference evidence="3 4" key="1">
    <citation type="submission" date="2024-07" db="EMBL/GenBank/DDBJ databases">
        <title>Description of Labrys sedimenti sp. nov., isolated from a diclofenac-degrading enrichment culture.</title>
        <authorList>
            <person name="Tancsics A."/>
            <person name="Csepanyi A."/>
        </authorList>
    </citation>
    <scope>NUCLEOTIDE SEQUENCE [LARGE SCALE GENOMIC DNA]</scope>
    <source>
        <strain evidence="3 4">LMG 23578</strain>
    </source>
</reference>
<evidence type="ECO:0000256" key="1">
    <source>
        <dbReference type="ARBA" id="ARBA00007789"/>
    </source>
</evidence>
<protein>
    <submittedName>
        <fullName evidence="3">MsnO8 family LLM class oxidoreductase</fullName>
        <ecNumber evidence="3">1.-.-.-</ecNumber>
    </submittedName>
</protein>
<dbReference type="NCBIfam" id="TIGR03558">
    <property type="entry name" value="oxido_grp_1"/>
    <property type="match status" value="1"/>
</dbReference>
<comment type="similarity">
    <text evidence="1">To bacterial alkanal monooxygenase alpha and beta chains.</text>
</comment>
<dbReference type="EMBL" id="JBFNQD010000002">
    <property type="protein sequence ID" value="MEW9305434.1"/>
    <property type="molecule type" value="Genomic_DNA"/>
</dbReference>
<evidence type="ECO:0000313" key="4">
    <source>
        <dbReference type="Proteomes" id="UP001555786"/>
    </source>
</evidence>
<evidence type="ECO:0000259" key="2">
    <source>
        <dbReference type="Pfam" id="PF00296"/>
    </source>
</evidence>
<keyword evidence="4" id="KW-1185">Reference proteome</keyword>
<evidence type="ECO:0000313" key="3">
    <source>
        <dbReference type="EMBL" id="MEW9305434.1"/>
    </source>
</evidence>
<organism evidence="3 4">
    <name type="scientific">Labrys neptuniae</name>
    <dbReference type="NCBI Taxonomy" id="376174"/>
    <lineage>
        <taxon>Bacteria</taxon>
        <taxon>Pseudomonadati</taxon>
        <taxon>Pseudomonadota</taxon>
        <taxon>Alphaproteobacteria</taxon>
        <taxon>Hyphomicrobiales</taxon>
        <taxon>Xanthobacteraceae</taxon>
        <taxon>Labrys</taxon>
    </lineage>
</organism>
<dbReference type="InterPro" id="IPR050766">
    <property type="entry name" value="Bact_Lucif_Oxidored"/>
</dbReference>
<dbReference type="EC" id="1.-.-.-" evidence="3"/>
<dbReference type="Gene3D" id="3.20.20.30">
    <property type="entry name" value="Luciferase-like domain"/>
    <property type="match status" value="1"/>
</dbReference>
<feature type="domain" description="Luciferase-like" evidence="2">
    <location>
        <begin position="16"/>
        <end position="298"/>
    </location>
</feature>
<dbReference type="Pfam" id="PF00296">
    <property type="entry name" value="Bac_luciferase"/>
    <property type="match status" value="1"/>
</dbReference>
<keyword evidence="3" id="KW-0560">Oxidoreductase</keyword>
<sequence length="343" mass="35899">MSYRLSLLDKSPLAPGDNAADALKRTIALAQAAERLGYHRFWVAEHHNAPELASSAPEVLIAFLLANTARIRIGSGGVMLQHYSAYKVAEVFNLLASLAPGRVDLGIGKAPGGLPLATRALQGAYDPARKPGFAGQLDDLGRFLDGPVAAGETLAGLSATPRPPVAPERFLLGASVESAELAATRGWHFVFARHLNGDDVLLADAVAAYRSKAGRPPLVAVAAIVADSAAEAARQAAGLQLFKVHVPGAQSVTVGSEAQAEDYARQAGASDFRIERKTPSVLAGTAGDVVAALDRLHERHGIEEFIVEPAVKGDARLTLAEHLAEARNSTIPQHAALRQAVPA</sequence>
<dbReference type="GO" id="GO:0016491">
    <property type="term" value="F:oxidoreductase activity"/>
    <property type="evidence" value="ECO:0007669"/>
    <property type="project" value="UniProtKB-KW"/>
</dbReference>
<dbReference type="Proteomes" id="UP001555786">
    <property type="component" value="Unassembled WGS sequence"/>
</dbReference>
<accession>A0ABV3PJC8</accession>
<dbReference type="InterPro" id="IPR036661">
    <property type="entry name" value="Luciferase-like_sf"/>
</dbReference>
<dbReference type="RefSeq" id="WP_367623486.1">
    <property type="nucleotide sequence ID" value="NZ_JBFNQD010000002.1"/>
</dbReference>
<proteinExistence type="predicted"/>